<keyword evidence="7 10" id="KW-0472">Membrane</keyword>
<dbReference type="InterPro" id="IPR000131">
    <property type="entry name" value="ATP_synth_F1_gsu"/>
</dbReference>
<sequence length="365" mass="40621">MANLLDIRRRIRSVSNTRQITRAMKLVAAARLRRAQDRALSARPYEQMLASVLKSLVSRAEIYDPKSGEARHPLLAHREEKNILLILVTGDRGLAGAFNSNIVRAAIRFVNEKAGLDLRFSESLQQDGGAARMHGPLQRIEVHSIGRKGRDFFRRRFPVAEPNSRGRGIYLVADRLTPMSKVDLSQATELAARIIDRYTRGEVDSVYLAFNEFKSVIAQRVVVDKLLPVREIGRANVQQAEGLTEDQQRRALKAAQGTGTRLRAADTLAIDEHSARFAAAKVDYIYEQSPDEIFNSLLPNYVGVQMFRALLESVAAEHSARMTAMDSATNNANEMNDSLTLAMDRARQAKITKEIIEIVSGAAGQ</sequence>
<keyword evidence="12" id="KW-1185">Reference proteome</keyword>
<comment type="function">
    <text evidence="1 10">Produces ATP from ADP in the presence of a proton gradient across the membrane. The gamma chain is believed to be important in regulating ATPase activity and the flow of protons through the CF(0) complex.</text>
</comment>
<dbReference type="GO" id="GO:0045259">
    <property type="term" value="C:proton-transporting ATP synthase complex"/>
    <property type="evidence" value="ECO:0007669"/>
    <property type="project" value="UniProtKB-KW"/>
</dbReference>
<dbReference type="GO" id="GO:0042777">
    <property type="term" value="P:proton motive force-driven plasma membrane ATP synthesis"/>
    <property type="evidence" value="ECO:0007669"/>
    <property type="project" value="UniProtKB-UniRule"/>
</dbReference>
<proteinExistence type="inferred from homology"/>
<comment type="caution">
    <text evidence="11">The sequence shown here is derived from an EMBL/GenBank/DDBJ whole genome shotgun (WGS) entry which is preliminary data.</text>
</comment>
<evidence type="ECO:0000313" key="11">
    <source>
        <dbReference type="EMBL" id="MBA0086704.1"/>
    </source>
</evidence>
<reference evidence="11" key="1">
    <citation type="submission" date="2020-06" db="EMBL/GenBank/DDBJ databases">
        <title>Legume-microbial interactions unlock mineral nutrients during tropical forest succession.</title>
        <authorList>
            <person name="Epihov D.Z."/>
        </authorList>
    </citation>
    <scope>NUCLEOTIDE SEQUENCE [LARGE SCALE GENOMIC DNA]</scope>
    <source>
        <strain evidence="11">Pan2503</strain>
    </source>
</reference>
<comment type="similarity">
    <text evidence="3 10">Belongs to the ATPase gamma chain family.</text>
</comment>
<evidence type="ECO:0000256" key="8">
    <source>
        <dbReference type="ARBA" id="ARBA00023196"/>
    </source>
</evidence>
<evidence type="ECO:0000256" key="10">
    <source>
        <dbReference type="HAMAP-Rule" id="MF_00815"/>
    </source>
</evidence>
<keyword evidence="8 10" id="KW-0139">CF(1)</keyword>
<dbReference type="Pfam" id="PF00231">
    <property type="entry name" value="ATP-synt"/>
    <property type="match status" value="1"/>
</dbReference>
<keyword evidence="9 10" id="KW-0066">ATP synthesis</keyword>
<dbReference type="CDD" id="cd12151">
    <property type="entry name" value="F1-ATPase_gamma"/>
    <property type="match status" value="1"/>
</dbReference>
<dbReference type="Proteomes" id="UP000567293">
    <property type="component" value="Unassembled WGS sequence"/>
</dbReference>
<accession>A0A7V8NSG7</accession>
<comment type="subunit">
    <text evidence="10">F-type ATPases have 2 components, CF(1) - the catalytic core - and CF(0) - the membrane proton channel. CF(1) has five subunits: alpha(3), beta(3), gamma(1), delta(1), epsilon(1). CF(0) has three main subunits: a, b and c.</text>
</comment>
<dbReference type="GO" id="GO:0046933">
    <property type="term" value="F:proton-transporting ATP synthase activity, rotational mechanism"/>
    <property type="evidence" value="ECO:0007669"/>
    <property type="project" value="UniProtKB-UniRule"/>
</dbReference>
<evidence type="ECO:0000313" key="12">
    <source>
        <dbReference type="Proteomes" id="UP000567293"/>
    </source>
</evidence>
<evidence type="ECO:0000256" key="9">
    <source>
        <dbReference type="ARBA" id="ARBA00023310"/>
    </source>
</evidence>
<evidence type="ECO:0000256" key="5">
    <source>
        <dbReference type="ARBA" id="ARBA00022781"/>
    </source>
</evidence>
<dbReference type="PANTHER" id="PTHR11693:SF22">
    <property type="entry name" value="ATP SYNTHASE SUBUNIT GAMMA, MITOCHONDRIAL"/>
    <property type="match status" value="1"/>
</dbReference>
<dbReference type="InterPro" id="IPR035968">
    <property type="entry name" value="ATP_synth_F1_ATPase_gsu"/>
</dbReference>
<keyword evidence="5 10" id="KW-0375">Hydrogen ion transport</keyword>
<dbReference type="SUPFAM" id="SSF52943">
    <property type="entry name" value="ATP synthase (F1-ATPase), gamma subunit"/>
    <property type="match status" value="1"/>
</dbReference>
<dbReference type="Gene3D" id="1.10.287.80">
    <property type="entry name" value="ATP synthase, gamma subunit, helix hairpin domain"/>
    <property type="match status" value="2"/>
</dbReference>
<evidence type="ECO:0000256" key="2">
    <source>
        <dbReference type="ARBA" id="ARBA00004170"/>
    </source>
</evidence>
<evidence type="ECO:0000256" key="6">
    <source>
        <dbReference type="ARBA" id="ARBA00023065"/>
    </source>
</evidence>
<evidence type="ECO:0000256" key="1">
    <source>
        <dbReference type="ARBA" id="ARBA00003456"/>
    </source>
</evidence>
<dbReference type="Gene3D" id="3.40.1380.10">
    <property type="match status" value="1"/>
</dbReference>
<keyword evidence="4 10" id="KW-0813">Transport</keyword>
<protein>
    <recommendedName>
        <fullName evidence="10">ATP synthase gamma chain</fullName>
    </recommendedName>
    <alternativeName>
        <fullName evidence="10">ATP synthase F1 sector gamma subunit</fullName>
    </alternativeName>
    <alternativeName>
        <fullName evidence="10">F-ATPase gamma subunit</fullName>
    </alternativeName>
</protein>
<keyword evidence="6 10" id="KW-0406">Ion transport</keyword>
<evidence type="ECO:0000256" key="7">
    <source>
        <dbReference type="ARBA" id="ARBA00023136"/>
    </source>
</evidence>
<dbReference type="EMBL" id="JACDQQ010001638">
    <property type="protein sequence ID" value="MBA0086704.1"/>
    <property type="molecule type" value="Genomic_DNA"/>
</dbReference>
<dbReference type="GO" id="GO:0005524">
    <property type="term" value="F:ATP binding"/>
    <property type="evidence" value="ECO:0007669"/>
    <property type="project" value="UniProtKB-UniRule"/>
</dbReference>
<dbReference type="HAMAP" id="MF_00815">
    <property type="entry name" value="ATP_synth_gamma_bact"/>
    <property type="match status" value="1"/>
</dbReference>
<evidence type="ECO:0000256" key="3">
    <source>
        <dbReference type="ARBA" id="ARBA00007681"/>
    </source>
</evidence>
<gene>
    <name evidence="10" type="primary">atpG</name>
    <name evidence="11" type="ORF">HRJ53_17115</name>
</gene>
<organism evidence="11 12">
    <name type="scientific">Candidatus Acidiferrum panamense</name>
    <dbReference type="NCBI Taxonomy" id="2741543"/>
    <lineage>
        <taxon>Bacteria</taxon>
        <taxon>Pseudomonadati</taxon>
        <taxon>Acidobacteriota</taxon>
        <taxon>Terriglobia</taxon>
        <taxon>Candidatus Acidiferrales</taxon>
        <taxon>Candidatus Acidiferrum</taxon>
    </lineage>
</organism>
<dbReference type="AlphaFoldDB" id="A0A7V8NSG7"/>
<dbReference type="PANTHER" id="PTHR11693">
    <property type="entry name" value="ATP SYNTHASE GAMMA CHAIN"/>
    <property type="match status" value="1"/>
</dbReference>
<name>A0A7V8NSG7_9BACT</name>
<comment type="subcellular location">
    <subcellularLocation>
        <location evidence="10">Cell membrane</location>
        <topology evidence="10">Peripheral membrane protein</topology>
    </subcellularLocation>
    <subcellularLocation>
        <location evidence="2">Membrane</location>
        <topology evidence="2">Peripheral membrane protein</topology>
    </subcellularLocation>
</comment>
<keyword evidence="10" id="KW-1003">Cell membrane</keyword>
<dbReference type="GO" id="GO:0005886">
    <property type="term" value="C:plasma membrane"/>
    <property type="evidence" value="ECO:0007669"/>
    <property type="project" value="UniProtKB-SubCell"/>
</dbReference>
<evidence type="ECO:0000256" key="4">
    <source>
        <dbReference type="ARBA" id="ARBA00022448"/>
    </source>
</evidence>